<reference evidence="1 2" key="1">
    <citation type="submission" date="2024-03" db="EMBL/GenBank/DDBJ databases">
        <title>Human intestinal bacterial collection.</title>
        <authorList>
            <person name="Pauvert C."/>
            <person name="Hitch T.C.A."/>
            <person name="Clavel T."/>
        </authorList>
    </citation>
    <scope>NUCLEOTIDE SEQUENCE [LARGE SCALE GENOMIC DNA]</scope>
    <source>
        <strain evidence="1 2">CLA-JM-H11</strain>
    </source>
</reference>
<proteinExistence type="predicted"/>
<protein>
    <submittedName>
        <fullName evidence="1">Uncharacterized protein</fullName>
    </submittedName>
</protein>
<evidence type="ECO:0000313" key="2">
    <source>
        <dbReference type="Proteomes" id="UP001477672"/>
    </source>
</evidence>
<sequence length="62" mass="7009">MYRLVDQLIFHDFYSLLFENPFSGNTLLVSAVAKRINASARLSAQPIYWPAGPRINMRPIAG</sequence>
<accession>A0ABV1GJM8</accession>
<gene>
    <name evidence="1" type="ORF">WMO24_15690</name>
</gene>
<keyword evidence="2" id="KW-1185">Reference proteome</keyword>
<organism evidence="1 2">
    <name type="scientific">Ruthenibacterium intestinale</name>
    <dbReference type="NCBI Taxonomy" id="3133163"/>
    <lineage>
        <taxon>Bacteria</taxon>
        <taxon>Bacillati</taxon>
        <taxon>Bacillota</taxon>
        <taxon>Clostridia</taxon>
        <taxon>Eubacteriales</taxon>
        <taxon>Oscillospiraceae</taxon>
        <taxon>Ruthenibacterium</taxon>
    </lineage>
</organism>
<name>A0ABV1GJM8_9FIRM</name>
<dbReference type="EMBL" id="JBBMFA010000116">
    <property type="protein sequence ID" value="MEQ2521858.1"/>
    <property type="molecule type" value="Genomic_DNA"/>
</dbReference>
<comment type="caution">
    <text evidence="1">The sequence shown here is derived from an EMBL/GenBank/DDBJ whole genome shotgun (WGS) entry which is preliminary data.</text>
</comment>
<dbReference type="Proteomes" id="UP001477672">
    <property type="component" value="Unassembled WGS sequence"/>
</dbReference>
<evidence type="ECO:0000313" key="1">
    <source>
        <dbReference type="EMBL" id="MEQ2521858.1"/>
    </source>
</evidence>